<dbReference type="SUPFAM" id="SSF49764">
    <property type="entry name" value="HSP20-like chaperones"/>
    <property type="match status" value="1"/>
</dbReference>
<feature type="compositionally biased region" description="Basic and acidic residues" evidence="2">
    <location>
        <begin position="450"/>
        <end position="474"/>
    </location>
</feature>
<keyword evidence="1" id="KW-0802">TPR repeat</keyword>
<dbReference type="InterPro" id="IPR052004">
    <property type="entry name" value="Dynein_assembly_factor_4"/>
</dbReference>
<dbReference type="GeneID" id="17290134"/>
<dbReference type="Gene3D" id="1.25.40.10">
    <property type="entry name" value="Tetratricopeptide repeat domain"/>
    <property type="match status" value="2"/>
</dbReference>
<feature type="compositionally biased region" description="Basic and acidic residues" evidence="2">
    <location>
        <begin position="393"/>
        <end position="416"/>
    </location>
</feature>
<dbReference type="AlphaFoldDB" id="L1IC38"/>
<dbReference type="GO" id="GO:0036158">
    <property type="term" value="P:outer dynein arm assembly"/>
    <property type="evidence" value="ECO:0007669"/>
    <property type="project" value="TreeGrafter"/>
</dbReference>
<reference evidence="5" key="3">
    <citation type="submission" date="2015-06" db="UniProtKB">
        <authorList>
            <consortium name="EnsemblProtists"/>
        </authorList>
    </citation>
    <scope>IDENTIFICATION</scope>
</reference>
<name>L1IC38_GUITC</name>
<dbReference type="HOGENOM" id="CLU_355826_0_0_1"/>
<dbReference type="SMART" id="SM00028">
    <property type="entry name" value="TPR"/>
    <property type="match status" value="6"/>
</dbReference>
<reference evidence="6" key="2">
    <citation type="submission" date="2012-11" db="EMBL/GenBank/DDBJ databases">
        <authorList>
            <person name="Kuo A."/>
            <person name="Curtis B.A."/>
            <person name="Tanifuji G."/>
            <person name="Burki F."/>
            <person name="Gruber A."/>
            <person name="Irimia M."/>
            <person name="Maruyama S."/>
            <person name="Arias M.C."/>
            <person name="Ball S.G."/>
            <person name="Gile G.H."/>
            <person name="Hirakawa Y."/>
            <person name="Hopkins J.F."/>
            <person name="Rensing S.A."/>
            <person name="Schmutz J."/>
            <person name="Symeonidi A."/>
            <person name="Elias M."/>
            <person name="Eveleigh R.J."/>
            <person name="Herman E.K."/>
            <person name="Klute M.J."/>
            <person name="Nakayama T."/>
            <person name="Obornik M."/>
            <person name="Reyes-Prieto A."/>
            <person name="Armbrust E.V."/>
            <person name="Aves S.J."/>
            <person name="Beiko R.G."/>
            <person name="Coutinho P."/>
            <person name="Dacks J.B."/>
            <person name="Durnford D.G."/>
            <person name="Fast N.M."/>
            <person name="Green B.R."/>
            <person name="Grisdale C."/>
            <person name="Hempe F."/>
            <person name="Henrissat B."/>
            <person name="Hoppner M.P."/>
            <person name="Ishida K.-I."/>
            <person name="Kim E."/>
            <person name="Koreny L."/>
            <person name="Kroth P.G."/>
            <person name="Liu Y."/>
            <person name="Malik S.-B."/>
            <person name="Maier U.G."/>
            <person name="McRose D."/>
            <person name="Mock T."/>
            <person name="Neilson J.A."/>
            <person name="Onodera N.T."/>
            <person name="Poole A.M."/>
            <person name="Pritham E.J."/>
            <person name="Richards T.A."/>
            <person name="Rocap G."/>
            <person name="Roy S.W."/>
            <person name="Sarai C."/>
            <person name="Schaack S."/>
            <person name="Shirato S."/>
            <person name="Slamovits C.H."/>
            <person name="Spencer D.F."/>
            <person name="Suzuki S."/>
            <person name="Worden A.Z."/>
            <person name="Zauner S."/>
            <person name="Barry K."/>
            <person name="Bell C."/>
            <person name="Bharti A.K."/>
            <person name="Crow J.A."/>
            <person name="Grimwood J."/>
            <person name="Kramer R."/>
            <person name="Lindquist E."/>
            <person name="Lucas S."/>
            <person name="Salamov A."/>
            <person name="McFadden G.I."/>
            <person name="Lane C.E."/>
            <person name="Keeling P.J."/>
            <person name="Gray M.W."/>
            <person name="Grigoriev I.V."/>
            <person name="Archibald J.M."/>
        </authorList>
    </citation>
    <scope>NUCLEOTIDE SEQUENCE</scope>
    <source>
        <strain evidence="6">CCMP2712</strain>
    </source>
</reference>
<dbReference type="OrthoDB" id="348005at2759"/>
<dbReference type="EnsemblProtists" id="EKX33405">
    <property type="protein sequence ID" value="EKX33405"/>
    <property type="gene ID" value="GUITHDRAFT_147945"/>
</dbReference>
<keyword evidence="6" id="KW-1185">Reference proteome</keyword>
<evidence type="ECO:0000313" key="6">
    <source>
        <dbReference type="Proteomes" id="UP000011087"/>
    </source>
</evidence>
<gene>
    <name evidence="4" type="ORF">GUITHDRAFT_147945</name>
</gene>
<dbReference type="PANTHER" id="PTHR46492">
    <property type="entry name" value="DYNEIN ASSEMBLY FACTOR 4, AXONEMAL"/>
    <property type="match status" value="1"/>
</dbReference>
<dbReference type="InterPro" id="IPR011990">
    <property type="entry name" value="TPR-like_helical_dom_sf"/>
</dbReference>
<dbReference type="PROSITE" id="PS51203">
    <property type="entry name" value="CS"/>
    <property type="match status" value="1"/>
</dbReference>
<evidence type="ECO:0000313" key="4">
    <source>
        <dbReference type="EMBL" id="EKX33405.1"/>
    </source>
</evidence>
<feature type="domain" description="CS" evidence="3">
    <location>
        <begin position="2"/>
        <end position="88"/>
    </location>
</feature>
<feature type="compositionally biased region" description="Basic and acidic residues" evidence="2">
    <location>
        <begin position="285"/>
        <end position="299"/>
    </location>
</feature>
<dbReference type="OMA" id="FAMPTRS"/>
<dbReference type="GO" id="GO:0036159">
    <property type="term" value="P:inner dynein arm assembly"/>
    <property type="evidence" value="ECO:0007669"/>
    <property type="project" value="TreeGrafter"/>
</dbReference>
<reference evidence="4 6" key="1">
    <citation type="journal article" date="2012" name="Nature">
        <title>Algal genomes reveal evolutionary mosaicism and the fate of nucleomorphs.</title>
        <authorList>
            <consortium name="DOE Joint Genome Institute"/>
            <person name="Curtis B.A."/>
            <person name="Tanifuji G."/>
            <person name="Burki F."/>
            <person name="Gruber A."/>
            <person name="Irimia M."/>
            <person name="Maruyama S."/>
            <person name="Arias M.C."/>
            <person name="Ball S.G."/>
            <person name="Gile G.H."/>
            <person name="Hirakawa Y."/>
            <person name="Hopkins J.F."/>
            <person name="Kuo A."/>
            <person name="Rensing S.A."/>
            <person name="Schmutz J."/>
            <person name="Symeonidi A."/>
            <person name="Elias M."/>
            <person name="Eveleigh R.J."/>
            <person name="Herman E.K."/>
            <person name="Klute M.J."/>
            <person name="Nakayama T."/>
            <person name="Obornik M."/>
            <person name="Reyes-Prieto A."/>
            <person name="Armbrust E.V."/>
            <person name="Aves S.J."/>
            <person name="Beiko R.G."/>
            <person name="Coutinho P."/>
            <person name="Dacks J.B."/>
            <person name="Durnford D.G."/>
            <person name="Fast N.M."/>
            <person name="Green B.R."/>
            <person name="Grisdale C.J."/>
            <person name="Hempel F."/>
            <person name="Henrissat B."/>
            <person name="Hoppner M.P."/>
            <person name="Ishida K."/>
            <person name="Kim E."/>
            <person name="Koreny L."/>
            <person name="Kroth P.G."/>
            <person name="Liu Y."/>
            <person name="Malik S.B."/>
            <person name="Maier U.G."/>
            <person name="McRose D."/>
            <person name="Mock T."/>
            <person name="Neilson J.A."/>
            <person name="Onodera N.T."/>
            <person name="Poole A.M."/>
            <person name="Pritham E.J."/>
            <person name="Richards T.A."/>
            <person name="Rocap G."/>
            <person name="Roy S.W."/>
            <person name="Sarai C."/>
            <person name="Schaack S."/>
            <person name="Shirato S."/>
            <person name="Slamovits C.H."/>
            <person name="Spencer D.F."/>
            <person name="Suzuki S."/>
            <person name="Worden A.Z."/>
            <person name="Zauner S."/>
            <person name="Barry K."/>
            <person name="Bell C."/>
            <person name="Bharti A.K."/>
            <person name="Crow J.A."/>
            <person name="Grimwood J."/>
            <person name="Kramer R."/>
            <person name="Lindquist E."/>
            <person name="Lucas S."/>
            <person name="Salamov A."/>
            <person name="McFadden G.I."/>
            <person name="Lane C.E."/>
            <person name="Keeling P.J."/>
            <person name="Gray M.W."/>
            <person name="Grigoriev I.V."/>
            <person name="Archibald J.M."/>
        </authorList>
    </citation>
    <scope>NUCLEOTIDE SEQUENCE</scope>
    <source>
        <strain evidence="4 6">CCMP2712</strain>
    </source>
</reference>
<feature type="repeat" description="TPR" evidence="1">
    <location>
        <begin position="706"/>
        <end position="739"/>
    </location>
</feature>
<dbReference type="STRING" id="905079.L1IC38"/>
<dbReference type="KEGG" id="gtt:GUITHDRAFT_147945"/>
<feature type="region of interest" description="Disordered" evidence="2">
    <location>
        <begin position="179"/>
        <end position="347"/>
    </location>
</feature>
<feature type="region of interest" description="Disordered" evidence="2">
    <location>
        <begin position="450"/>
        <end position="478"/>
    </location>
</feature>
<feature type="repeat" description="TPR" evidence="1">
    <location>
        <begin position="478"/>
        <end position="511"/>
    </location>
</feature>
<evidence type="ECO:0000313" key="5">
    <source>
        <dbReference type="EnsemblProtists" id="EKX33405"/>
    </source>
</evidence>
<feature type="region of interest" description="Disordered" evidence="2">
    <location>
        <begin position="98"/>
        <end position="122"/>
    </location>
</feature>
<evidence type="ECO:0000256" key="2">
    <source>
        <dbReference type="SAM" id="MobiDB-lite"/>
    </source>
</evidence>
<dbReference type="PROSITE" id="PS50005">
    <property type="entry name" value="TPR"/>
    <property type="match status" value="3"/>
</dbReference>
<dbReference type="eggNOG" id="KOG1124">
    <property type="taxonomic scope" value="Eukaryota"/>
</dbReference>
<dbReference type="Gene3D" id="2.60.40.790">
    <property type="match status" value="1"/>
</dbReference>
<feature type="compositionally biased region" description="Acidic residues" evidence="2">
    <location>
        <begin position="219"/>
        <end position="231"/>
    </location>
</feature>
<feature type="region of interest" description="Disordered" evidence="2">
    <location>
        <begin position="393"/>
        <end position="428"/>
    </location>
</feature>
<accession>L1IC38</accession>
<dbReference type="SUPFAM" id="SSF48452">
    <property type="entry name" value="TPR-like"/>
    <property type="match status" value="2"/>
</dbReference>
<evidence type="ECO:0000259" key="3">
    <source>
        <dbReference type="PROSITE" id="PS51203"/>
    </source>
</evidence>
<dbReference type="InterPro" id="IPR019734">
    <property type="entry name" value="TPR_rpt"/>
</dbReference>
<dbReference type="PANTHER" id="PTHR46492:SF1">
    <property type="entry name" value="DYNEIN AXONEMAL ASSEMBLY FACTOR 4"/>
    <property type="match status" value="1"/>
</dbReference>
<feature type="compositionally biased region" description="Basic and acidic residues" evidence="2">
    <location>
        <begin position="194"/>
        <end position="218"/>
    </location>
</feature>
<protein>
    <recommendedName>
        <fullName evidence="3">CS domain-containing protein</fullName>
    </recommendedName>
</protein>
<dbReference type="RefSeq" id="XP_005820385.1">
    <property type="nucleotide sequence ID" value="XM_005820328.1"/>
</dbReference>
<feature type="compositionally biased region" description="Basic and acidic residues" evidence="2">
    <location>
        <begin position="232"/>
        <end position="257"/>
    </location>
</feature>
<dbReference type="Proteomes" id="UP000011087">
    <property type="component" value="Unassembled WGS sequence"/>
</dbReference>
<feature type="repeat" description="TPR" evidence="1">
    <location>
        <begin position="578"/>
        <end position="611"/>
    </location>
</feature>
<dbReference type="Pfam" id="PF13432">
    <property type="entry name" value="TPR_16"/>
    <property type="match status" value="1"/>
</dbReference>
<proteinExistence type="predicted"/>
<dbReference type="GO" id="GO:0003341">
    <property type="term" value="P:cilium movement"/>
    <property type="evidence" value="ECO:0007669"/>
    <property type="project" value="TreeGrafter"/>
</dbReference>
<dbReference type="PaxDb" id="55529-EKX33405"/>
<feature type="compositionally biased region" description="Basic and acidic residues" evidence="2">
    <location>
        <begin position="316"/>
        <end position="336"/>
    </location>
</feature>
<evidence type="ECO:0000256" key="1">
    <source>
        <dbReference type="PROSITE-ProRule" id="PRU00339"/>
    </source>
</evidence>
<dbReference type="EMBL" id="JH993143">
    <property type="protein sequence ID" value="EKX33405.1"/>
    <property type="molecule type" value="Genomic_DNA"/>
</dbReference>
<dbReference type="InterPro" id="IPR008978">
    <property type="entry name" value="HSP20-like_chaperone"/>
</dbReference>
<organism evidence="4">
    <name type="scientific">Guillardia theta (strain CCMP2712)</name>
    <name type="common">Cryptophyte</name>
    <dbReference type="NCBI Taxonomy" id="905079"/>
    <lineage>
        <taxon>Eukaryota</taxon>
        <taxon>Cryptophyceae</taxon>
        <taxon>Pyrenomonadales</taxon>
        <taxon>Geminigeraceae</taxon>
        <taxon>Guillardia</taxon>
    </lineage>
</organism>
<dbReference type="InterPro" id="IPR007052">
    <property type="entry name" value="CS_dom"/>
</dbReference>
<sequence length="789" mass="89799">MPLTPQFKWNEDEESCSVEVILSSAAGSTRNTRVECTDAMIKVTSPPYFLQLDLYKDIDESTSKATVLPGVVSIKARKKDKGIWGQLKAAGDAASVKERREASIREKSQRDARRYEDTKEKKRQDDDYVFHKQWDLEKDEKRVSTYFDKQLVEGDVDPFEEKDGLIPLPGSYHKKTARSSAMANSLKAEPVPEFDIRKKDKEASIERRDEVSAKKSQIEEIEEEEEEEEEEEIKKAMEQEVDEEQKAKEHRRLEAERVMPLSMTAKQKPDASSSSKNPAVEEEESCRNKKEAEEGDLGKELASGKNVEEEEENDEDKPANKRESSRSDVADEEKLLGRKKGASLNRWDAEAVAQKHRMIGDAYFKAGMVEDAKRHEALAREAAPWVEDQLRVYETKEEEELRLQKEKEKEEKDRDTLSALPPPRSAGRVELNFTKGRRNLPARERIETDEEVKVREEEDYREKKRANPDARGPNEDQAQWLKMRGDHFYRTRDYRAALNAYTSCLQLDTRNAQAYSNRSLCSLRLFLFADVIADASKALDLFKKVEDKEGREVADRRVQVKKEGKDPEDWAQELEKRARCLLRRGTAYTRLGMFDLALQDLDAASKLLPDNELIKDDLEGLREAIAQHPYVKAKEEGDRAFKQGNTDEAIRAYDAAIDADGGCFQALSNRAACWLAKEEYVRCIEDSTEALMLLDPSGHFNTKLALRLLVRRGTARCWHGDFEEGRADFKRALLLDPHNKQLQDDVSMLVTTTGAAKSLSEFMGSALPDARSHALAALEAAGIQRPPGA</sequence>